<keyword evidence="2" id="KW-1185">Reference proteome</keyword>
<dbReference type="RefSeq" id="WP_205002596.1">
    <property type="nucleotide sequence ID" value="NZ_JAFBER010000003.1"/>
</dbReference>
<dbReference type="Proteomes" id="UP000808914">
    <property type="component" value="Unassembled WGS sequence"/>
</dbReference>
<dbReference type="InterPro" id="IPR025072">
    <property type="entry name" value="Fur_reg_FbpA"/>
</dbReference>
<reference evidence="1 2" key="1">
    <citation type="submission" date="2021-01" db="EMBL/GenBank/DDBJ databases">
        <title>Genomic Encyclopedia of Type Strains, Phase IV (KMG-IV): sequencing the most valuable type-strain genomes for metagenomic binning, comparative biology and taxonomic classification.</title>
        <authorList>
            <person name="Goeker M."/>
        </authorList>
    </citation>
    <scope>NUCLEOTIDE SEQUENCE [LARGE SCALE GENOMIC DNA]</scope>
    <source>
        <strain evidence="1 2">DSM 28236</strain>
    </source>
</reference>
<dbReference type="EMBL" id="JAFBER010000003">
    <property type="protein sequence ID" value="MBM7644646.1"/>
    <property type="molecule type" value="Genomic_DNA"/>
</dbReference>
<sequence length="59" mass="7004">MNEQMMRKKALEKRKTALINELIQNGIYKKGEQHLYDLTLSDLEKIWLSLKDAKRKDAN</sequence>
<comment type="caution">
    <text evidence="1">The sequence shown here is derived from an EMBL/GenBank/DDBJ whole genome shotgun (WGS) entry which is preliminary data.</text>
</comment>
<gene>
    <name evidence="1" type="ORF">JOD45_000839</name>
</gene>
<evidence type="ECO:0008006" key="3">
    <source>
        <dbReference type="Google" id="ProtNLM"/>
    </source>
</evidence>
<protein>
    <recommendedName>
        <fullName evidence="3">Fur-regulated basic protein A</fullName>
    </recommendedName>
</protein>
<name>A0ABS2PXP3_9BACL</name>
<evidence type="ECO:0000313" key="1">
    <source>
        <dbReference type="EMBL" id="MBM7644646.1"/>
    </source>
</evidence>
<evidence type="ECO:0000313" key="2">
    <source>
        <dbReference type="Proteomes" id="UP000808914"/>
    </source>
</evidence>
<accession>A0ABS2PXP3</accession>
<dbReference type="Pfam" id="PF13076">
    <property type="entry name" value="Fur_reg_FbpA"/>
    <property type="match status" value="1"/>
</dbReference>
<proteinExistence type="predicted"/>
<organism evidence="1 2">
    <name type="scientific">Scopulibacillus daqui</name>
    <dbReference type="NCBI Taxonomy" id="1469162"/>
    <lineage>
        <taxon>Bacteria</taxon>
        <taxon>Bacillati</taxon>
        <taxon>Bacillota</taxon>
        <taxon>Bacilli</taxon>
        <taxon>Bacillales</taxon>
        <taxon>Sporolactobacillaceae</taxon>
        <taxon>Scopulibacillus</taxon>
    </lineage>
</organism>